<dbReference type="Pfam" id="PF03663">
    <property type="entry name" value="Glyco_hydro_76"/>
    <property type="match status" value="1"/>
</dbReference>
<keyword evidence="15" id="KW-1185">Reference proteome</keyword>
<keyword evidence="12" id="KW-1133">Transmembrane helix</keyword>
<evidence type="ECO:0000313" key="15">
    <source>
        <dbReference type="Proteomes" id="UP000037136"/>
    </source>
</evidence>
<comment type="catalytic activity">
    <reaction evidence="1 10">
        <text>Random hydrolysis of (1-&gt;6)-alpha-D-mannosidic linkages in unbranched (1-&gt;6)-mannans.</text>
        <dbReference type="EC" id="3.2.1.101"/>
    </reaction>
</comment>
<dbReference type="Proteomes" id="UP000037136">
    <property type="component" value="Unassembled WGS sequence"/>
</dbReference>
<evidence type="ECO:0000256" key="4">
    <source>
        <dbReference type="ARBA" id="ARBA00012350"/>
    </source>
</evidence>
<dbReference type="OrthoDB" id="4187847at2759"/>
<keyword evidence="12" id="KW-0812">Transmembrane</keyword>
<keyword evidence="6 10" id="KW-0378">Hydrolase</keyword>
<protein>
    <recommendedName>
        <fullName evidence="4 10">Mannan endo-1,6-alpha-mannosidase</fullName>
        <ecNumber evidence="4 10">3.2.1.101</ecNumber>
    </recommendedName>
</protein>
<evidence type="ECO:0000256" key="12">
    <source>
        <dbReference type="SAM" id="Phobius"/>
    </source>
</evidence>
<keyword evidence="5 13" id="KW-0732">Signal</keyword>
<evidence type="ECO:0000256" key="3">
    <source>
        <dbReference type="ARBA" id="ARBA00009699"/>
    </source>
</evidence>
<keyword evidence="9 10" id="KW-0326">Glycosidase</keyword>
<evidence type="ECO:0000313" key="14">
    <source>
        <dbReference type="EMBL" id="PFH62920.1"/>
    </source>
</evidence>
<dbReference type="PANTHER" id="PTHR12145:SF36">
    <property type="entry name" value="MANNAN ENDO-1,6-ALPHA-MANNOSIDASE DCW1"/>
    <property type="match status" value="1"/>
</dbReference>
<gene>
    <name evidence="14" type="ORF">XA68_10973</name>
</gene>
<comment type="similarity">
    <text evidence="3 10">Belongs to the glycosyl hydrolase 76 family.</text>
</comment>
<dbReference type="InterPro" id="IPR005198">
    <property type="entry name" value="Glyco_hydro_76"/>
</dbReference>
<evidence type="ECO:0000256" key="11">
    <source>
        <dbReference type="SAM" id="MobiDB-lite"/>
    </source>
</evidence>
<comment type="caution">
    <text evidence="14">The sequence shown here is derived from an EMBL/GenBank/DDBJ whole genome shotgun (WGS) entry which is preliminary data.</text>
</comment>
<evidence type="ECO:0000256" key="6">
    <source>
        <dbReference type="ARBA" id="ARBA00022801"/>
    </source>
</evidence>
<dbReference type="SUPFAM" id="SSF48208">
    <property type="entry name" value="Six-hairpin glycosidases"/>
    <property type="match status" value="1"/>
</dbReference>
<feature type="region of interest" description="Disordered" evidence="11">
    <location>
        <begin position="415"/>
        <end position="438"/>
    </location>
</feature>
<dbReference type="PIRSF" id="PIRSF016302">
    <property type="entry name" value="Man_a_manosd"/>
    <property type="match status" value="1"/>
</dbReference>
<evidence type="ECO:0000256" key="8">
    <source>
        <dbReference type="ARBA" id="ARBA00023180"/>
    </source>
</evidence>
<evidence type="ECO:0000256" key="2">
    <source>
        <dbReference type="ARBA" id="ARBA00004308"/>
    </source>
</evidence>
<proteinExistence type="inferred from homology"/>
<keyword evidence="8" id="KW-0325">Glycoprotein</keyword>
<dbReference type="GO" id="GO:0008496">
    <property type="term" value="F:mannan endo-1,6-alpha-mannosidase activity"/>
    <property type="evidence" value="ECO:0007669"/>
    <property type="project" value="UniProtKB-UniRule"/>
</dbReference>
<dbReference type="FunFam" id="1.50.10.20:FF:000006">
    <property type="entry name" value="Mannan endo-1,6-alpha-mannosidase"/>
    <property type="match status" value="1"/>
</dbReference>
<name>A0A2A9PQ46_OPHUN</name>
<evidence type="ECO:0000256" key="5">
    <source>
        <dbReference type="ARBA" id="ARBA00022729"/>
    </source>
</evidence>
<evidence type="ECO:0000256" key="10">
    <source>
        <dbReference type="PIRNR" id="PIRNR016302"/>
    </source>
</evidence>
<dbReference type="EMBL" id="LAZP02000013">
    <property type="protein sequence ID" value="PFH62920.1"/>
    <property type="molecule type" value="Genomic_DNA"/>
</dbReference>
<dbReference type="GO" id="GO:0016052">
    <property type="term" value="P:carbohydrate catabolic process"/>
    <property type="evidence" value="ECO:0007669"/>
    <property type="project" value="InterPro"/>
</dbReference>
<dbReference type="Gene3D" id="1.50.10.20">
    <property type="match status" value="1"/>
</dbReference>
<dbReference type="AlphaFoldDB" id="A0A2A9PQ46"/>
<organism evidence="14 15">
    <name type="scientific">Ophiocordyceps unilateralis</name>
    <name type="common">Zombie-ant fungus</name>
    <name type="synonym">Torrubia unilateralis</name>
    <dbReference type="NCBI Taxonomy" id="268505"/>
    <lineage>
        <taxon>Eukaryota</taxon>
        <taxon>Fungi</taxon>
        <taxon>Dikarya</taxon>
        <taxon>Ascomycota</taxon>
        <taxon>Pezizomycotina</taxon>
        <taxon>Sordariomycetes</taxon>
        <taxon>Hypocreomycetidae</taxon>
        <taxon>Hypocreales</taxon>
        <taxon>Ophiocordycipitaceae</taxon>
        <taxon>Ophiocordyceps</taxon>
    </lineage>
</organism>
<accession>A0A2A9PQ46</accession>
<dbReference type="PANTHER" id="PTHR12145">
    <property type="entry name" value="MANNAN ENDO-1,6-ALPHA-MANNOSIDASE DCW1"/>
    <property type="match status" value="1"/>
</dbReference>
<dbReference type="STRING" id="268505.A0A2A9PQ46"/>
<keyword evidence="7 12" id="KW-0472">Membrane</keyword>
<dbReference type="GO" id="GO:0012505">
    <property type="term" value="C:endomembrane system"/>
    <property type="evidence" value="ECO:0007669"/>
    <property type="project" value="UniProtKB-SubCell"/>
</dbReference>
<feature type="signal peptide" evidence="13">
    <location>
        <begin position="1"/>
        <end position="27"/>
    </location>
</feature>
<dbReference type="EC" id="3.2.1.101" evidence="4 10"/>
<dbReference type="GO" id="GO:0009272">
    <property type="term" value="P:fungal-type cell wall biogenesis"/>
    <property type="evidence" value="ECO:0007669"/>
    <property type="project" value="TreeGrafter"/>
</dbReference>
<reference evidence="14 15" key="1">
    <citation type="journal article" date="2015" name="BMC Genomics">
        <title>Gene expression during zombie ant biting behavior reflects the complexity underlying fungal parasitic behavioral manipulation.</title>
        <authorList>
            <person name="de Bekker C."/>
            <person name="Ohm R.A."/>
            <person name="Loreto R.G."/>
            <person name="Sebastian A."/>
            <person name="Albert I."/>
            <person name="Merrow M."/>
            <person name="Brachmann A."/>
            <person name="Hughes D.P."/>
        </authorList>
    </citation>
    <scope>NUCLEOTIDE SEQUENCE [LARGE SCALE GENOMIC DNA]</scope>
    <source>
        <strain evidence="14 15">SC16a</strain>
    </source>
</reference>
<evidence type="ECO:0000256" key="7">
    <source>
        <dbReference type="ARBA" id="ARBA00023136"/>
    </source>
</evidence>
<feature type="transmembrane region" description="Helical" evidence="12">
    <location>
        <begin position="447"/>
        <end position="470"/>
    </location>
</feature>
<feature type="chain" id="PRO_5012925158" description="Mannan endo-1,6-alpha-mannosidase" evidence="13">
    <location>
        <begin position="28"/>
        <end position="471"/>
    </location>
</feature>
<reference evidence="14 15" key="2">
    <citation type="journal article" date="2017" name="Sci. Rep.">
        <title>Ant-infecting Ophiocordyceps genomes reveal a high diversity of potential behavioral manipulation genes and a possible major role for enterotoxins.</title>
        <authorList>
            <person name="de Bekker C."/>
            <person name="Ohm R.A."/>
            <person name="Evans H.C."/>
            <person name="Brachmann A."/>
            <person name="Hughes D.P."/>
        </authorList>
    </citation>
    <scope>NUCLEOTIDE SEQUENCE [LARGE SCALE GENOMIC DNA]</scope>
    <source>
        <strain evidence="14 15">SC16a</strain>
    </source>
</reference>
<dbReference type="InterPro" id="IPR008928">
    <property type="entry name" value="6-hairpin_glycosidase_sf"/>
</dbReference>
<evidence type="ECO:0000256" key="13">
    <source>
        <dbReference type="SAM" id="SignalP"/>
    </source>
</evidence>
<sequence length="471" mass="51574">MTFSSRVSSRARRLVAGGLLLLGFSEAQSIYKIDTPDNIRESARTLAYDLMVFYVGNQTGGIPGILPGPPPAGNYYWWEGGAMMGTYIDYWHLTGDSSYNKVVMEGMQHQVGEKENYMPANHTASLGNDDQGFWGMSAMLAAENKFPNPPDDKPQWLALAQAVWNTMADPSRHDKTCNGGLRWQIPFANAGYNYKNTIANGCFFNIGARLARYTHNSSYADWADKTWDWLWGVGFIDHESWRVYDGAHVDTNCTDVNKATFSYNAAVLLQGAAYMYNYTEGDQKWAQRVEKLTERILADFFPKGIAFEIPCEVRKGACSPDMLSFKGYVHRWLSVVTQVAPFTRHTILPVLRTSTEAAIKQCTGGASGRVCGFYWSEGVFVDPSIDKTTGAGEAMNVLAAVSSLLIGESNGPVTNSTGGISKGNPNAGGGRDNGEKELRPITAGDRAGAGIVTFMMLGGAVGTFVWMSLFE</sequence>
<evidence type="ECO:0000256" key="1">
    <source>
        <dbReference type="ARBA" id="ARBA00001452"/>
    </source>
</evidence>
<dbReference type="InterPro" id="IPR014480">
    <property type="entry name" value="Mannan-1_6-alpha_mannosidase"/>
</dbReference>
<evidence type="ECO:0000256" key="9">
    <source>
        <dbReference type="ARBA" id="ARBA00023295"/>
    </source>
</evidence>
<comment type="subcellular location">
    <subcellularLocation>
        <location evidence="2">Endomembrane system</location>
    </subcellularLocation>
</comment>